<dbReference type="InterPro" id="IPR015889">
    <property type="entry name" value="Intradiol_dOase_core"/>
</dbReference>
<dbReference type="Proteomes" id="UP000076532">
    <property type="component" value="Unassembled WGS sequence"/>
</dbReference>
<dbReference type="GO" id="GO:0016702">
    <property type="term" value="F:oxidoreductase activity, acting on single donors with incorporation of molecular oxygen, incorporation of two atoms of oxygen"/>
    <property type="evidence" value="ECO:0007669"/>
    <property type="project" value="InterPro"/>
</dbReference>
<evidence type="ECO:0000313" key="1">
    <source>
        <dbReference type="EMBL" id="KZP01937.1"/>
    </source>
</evidence>
<keyword evidence="2" id="KW-1185">Reference proteome</keyword>
<name>A0A167SHY4_9AGAM</name>
<evidence type="ECO:0000313" key="2">
    <source>
        <dbReference type="Proteomes" id="UP000076532"/>
    </source>
</evidence>
<dbReference type="GO" id="GO:0005506">
    <property type="term" value="F:iron ion binding"/>
    <property type="evidence" value="ECO:0007669"/>
    <property type="project" value="InterPro"/>
</dbReference>
<sequence>MRTRAHLAIQSPFHSRTQLLLGGGPSLAGYEDLFDPQTYVDLDVQSGLKLEANIHNSIRVLAPEFSLLTLLDIEMCLPLPNALVDIWHANATRDYAGHPFPAS</sequence>
<protein>
    <submittedName>
        <fullName evidence="1">Uncharacterized protein</fullName>
    </submittedName>
</protein>
<dbReference type="SUPFAM" id="SSF49482">
    <property type="entry name" value="Aromatic compound dioxygenase"/>
    <property type="match status" value="1"/>
</dbReference>
<proteinExistence type="predicted"/>
<dbReference type="STRING" id="436010.A0A167SHY4"/>
<dbReference type="OrthoDB" id="121380at2759"/>
<reference evidence="1 2" key="1">
    <citation type="journal article" date="2016" name="Mol. Biol. Evol.">
        <title>Comparative Genomics of Early-Diverging Mushroom-Forming Fungi Provides Insights into the Origins of Lignocellulose Decay Capabilities.</title>
        <authorList>
            <person name="Nagy L.G."/>
            <person name="Riley R."/>
            <person name="Tritt A."/>
            <person name="Adam C."/>
            <person name="Daum C."/>
            <person name="Floudas D."/>
            <person name="Sun H."/>
            <person name="Yadav J.S."/>
            <person name="Pangilinan J."/>
            <person name="Larsson K.H."/>
            <person name="Matsuura K."/>
            <person name="Barry K."/>
            <person name="Labutti K."/>
            <person name="Kuo R."/>
            <person name="Ohm R.A."/>
            <person name="Bhattacharya S.S."/>
            <person name="Shirouzu T."/>
            <person name="Yoshinaga Y."/>
            <person name="Martin F.M."/>
            <person name="Grigoriev I.V."/>
            <person name="Hibbett D.S."/>
        </authorList>
    </citation>
    <scope>NUCLEOTIDE SEQUENCE [LARGE SCALE GENOMIC DNA]</scope>
    <source>
        <strain evidence="1 2">CBS 109695</strain>
    </source>
</reference>
<dbReference type="Gene3D" id="2.60.130.10">
    <property type="entry name" value="Aromatic compound dioxygenase"/>
    <property type="match status" value="1"/>
</dbReference>
<accession>A0A167SHY4</accession>
<organism evidence="1 2">
    <name type="scientific">Athelia psychrophila</name>
    <dbReference type="NCBI Taxonomy" id="1759441"/>
    <lineage>
        <taxon>Eukaryota</taxon>
        <taxon>Fungi</taxon>
        <taxon>Dikarya</taxon>
        <taxon>Basidiomycota</taxon>
        <taxon>Agaricomycotina</taxon>
        <taxon>Agaricomycetes</taxon>
        <taxon>Agaricomycetidae</taxon>
        <taxon>Atheliales</taxon>
        <taxon>Atheliaceae</taxon>
        <taxon>Athelia</taxon>
    </lineage>
</organism>
<gene>
    <name evidence="1" type="ORF">FIBSPDRAFT_970804</name>
</gene>
<dbReference type="EMBL" id="KV419336">
    <property type="protein sequence ID" value="KZP01937.1"/>
    <property type="molecule type" value="Genomic_DNA"/>
</dbReference>
<dbReference type="AlphaFoldDB" id="A0A167SHY4"/>